<dbReference type="EMBL" id="LR796158">
    <property type="protein sequence ID" value="CAB4122062.1"/>
    <property type="molecule type" value="Genomic_DNA"/>
</dbReference>
<name>A0A6J5KLQ6_9CAUD</name>
<sequence>MKTQKTPEQLYQYLTNERGFEIARRSLLRQMQWFEPTALENSIANTYGMLMVANGGNKDESIIFICKLYKPDNLLKLMKMAENNEQLTEEVIESLNN</sequence>
<gene>
    <name evidence="1" type="ORF">UFOVP19_47</name>
</gene>
<protein>
    <submittedName>
        <fullName evidence="1">Uncharacterized protein</fullName>
    </submittedName>
</protein>
<accession>A0A6J5KLQ6</accession>
<reference evidence="1" key="1">
    <citation type="submission" date="2020-04" db="EMBL/GenBank/DDBJ databases">
        <authorList>
            <person name="Chiriac C."/>
            <person name="Salcher M."/>
            <person name="Ghai R."/>
            <person name="Kavagutti S V."/>
        </authorList>
    </citation>
    <scope>NUCLEOTIDE SEQUENCE</scope>
</reference>
<organism evidence="1">
    <name type="scientific">uncultured Caudovirales phage</name>
    <dbReference type="NCBI Taxonomy" id="2100421"/>
    <lineage>
        <taxon>Viruses</taxon>
        <taxon>Duplodnaviria</taxon>
        <taxon>Heunggongvirae</taxon>
        <taxon>Uroviricota</taxon>
        <taxon>Caudoviricetes</taxon>
        <taxon>Peduoviridae</taxon>
        <taxon>Maltschvirus</taxon>
        <taxon>Maltschvirus maltsch</taxon>
    </lineage>
</organism>
<proteinExistence type="predicted"/>
<evidence type="ECO:0000313" key="1">
    <source>
        <dbReference type="EMBL" id="CAB4122062.1"/>
    </source>
</evidence>